<dbReference type="SMART" id="SM00020">
    <property type="entry name" value="Tryp_SPc"/>
    <property type="match status" value="1"/>
</dbReference>
<proteinExistence type="predicted"/>
<gene>
    <name evidence="6" type="primary">LOC113508451</name>
</gene>
<feature type="compositionally biased region" description="Polar residues" evidence="2">
    <location>
        <begin position="293"/>
        <end position="314"/>
    </location>
</feature>
<name>A0A7E5X288_TRINI</name>
<sequence length="428" mass="47297">MKTKILFALCFALSLCVDVYAEPEQEVRRGSYPFMAFLYYPDETVVDGTGARFLRGAVLIRPEWLLTSAVGSSISTDGPNGFPRKTLLARMGAVTIDTNFTLNEDEDEQEREIIQIVRPYNHSSTQWWRTDISLMRTLLPFNLTSAVGVINISTRREYLDKTCKILVYAKKDGNWTEERNLMQLTVELLPPSIQNCGSHFLGNTMTCASDSDENKNAVYDPNFCQGNSGGPLLCDREVMGIQTYIDNDCKQPHLYQLLAAWDNFISCGTGNKCHDHVCAHVCEVANKDPPVVNTGTTSTVKPPSNLMHATTSNAVPIGSSAAADTTSEESETGSPTPTTVSSEETTTADPATVHDSGDRVDTVETKSWPNEKYPSERKKLEQGEAESSDRKPSVEAQQHDIQTRSAGRSNVSNFQTLFFGFFILACLI</sequence>
<dbReference type="GeneID" id="113508451"/>
<feature type="compositionally biased region" description="Low complexity" evidence="2">
    <location>
        <begin position="332"/>
        <end position="349"/>
    </location>
</feature>
<dbReference type="PROSITE" id="PS50240">
    <property type="entry name" value="TRYPSIN_DOM"/>
    <property type="match status" value="1"/>
</dbReference>
<dbReference type="GO" id="GO:0004252">
    <property type="term" value="F:serine-type endopeptidase activity"/>
    <property type="evidence" value="ECO:0007669"/>
    <property type="project" value="InterPro"/>
</dbReference>
<evidence type="ECO:0000256" key="2">
    <source>
        <dbReference type="SAM" id="MobiDB-lite"/>
    </source>
</evidence>
<dbReference type="InParanoid" id="A0A7E5X288"/>
<organism evidence="5 6">
    <name type="scientific">Trichoplusia ni</name>
    <name type="common">Cabbage looper</name>
    <dbReference type="NCBI Taxonomy" id="7111"/>
    <lineage>
        <taxon>Eukaryota</taxon>
        <taxon>Metazoa</taxon>
        <taxon>Ecdysozoa</taxon>
        <taxon>Arthropoda</taxon>
        <taxon>Hexapoda</taxon>
        <taxon>Insecta</taxon>
        <taxon>Pterygota</taxon>
        <taxon>Neoptera</taxon>
        <taxon>Endopterygota</taxon>
        <taxon>Lepidoptera</taxon>
        <taxon>Glossata</taxon>
        <taxon>Ditrysia</taxon>
        <taxon>Noctuoidea</taxon>
        <taxon>Noctuidae</taxon>
        <taxon>Plusiinae</taxon>
        <taxon>Trichoplusia</taxon>
    </lineage>
</organism>
<accession>A0A7E5X288</accession>
<reference evidence="6" key="1">
    <citation type="submission" date="2025-08" db="UniProtKB">
        <authorList>
            <consortium name="RefSeq"/>
        </authorList>
    </citation>
    <scope>IDENTIFICATION</scope>
</reference>
<dbReference type="PANTHER" id="PTHR24271">
    <property type="entry name" value="KALLIKREIN-RELATED"/>
    <property type="match status" value="1"/>
</dbReference>
<feature type="compositionally biased region" description="Basic and acidic residues" evidence="2">
    <location>
        <begin position="355"/>
        <end position="364"/>
    </location>
</feature>
<dbReference type="RefSeq" id="XP_026747318.1">
    <property type="nucleotide sequence ID" value="XM_026891517.1"/>
</dbReference>
<dbReference type="InterPro" id="IPR009003">
    <property type="entry name" value="Peptidase_S1_PA"/>
</dbReference>
<evidence type="ECO:0000313" key="6">
    <source>
        <dbReference type="RefSeq" id="XP_026747318.1"/>
    </source>
</evidence>
<keyword evidence="5" id="KW-1185">Reference proteome</keyword>
<feature type="region of interest" description="Disordered" evidence="2">
    <location>
        <begin position="289"/>
        <end position="406"/>
    </location>
</feature>
<dbReference type="KEGG" id="tnl:113508451"/>
<dbReference type="GO" id="GO:0006508">
    <property type="term" value="P:proteolysis"/>
    <property type="evidence" value="ECO:0007669"/>
    <property type="project" value="InterPro"/>
</dbReference>
<dbReference type="Pfam" id="PF00089">
    <property type="entry name" value="Trypsin"/>
    <property type="match status" value="1"/>
</dbReference>
<feature type="compositionally biased region" description="Basic and acidic residues" evidence="2">
    <location>
        <begin position="373"/>
        <end position="402"/>
    </location>
</feature>
<feature type="chain" id="PRO_5028932977" evidence="3">
    <location>
        <begin position="22"/>
        <end position="428"/>
    </location>
</feature>
<feature type="domain" description="Peptidase S1" evidence="4">
    <location>
        <begin position="19"/>
        <end position="270"/>
    </location>
</feature>
<dbReference type="PANTHER" id="PTHR24271:SF50">
    <property type="match status" value="1"/>
</dbReference>
<evidence type="ECO:0000256" key="1">
    <source>
        <dbReference type="ARBA" id="ARBA00023157"/>
    </source>
</evidence>
<dbReference type="Proteomes" id="UP000322000">
    <property type="component" value="Chromosome 2"/>
</dbReference>
<feature type="signal peptide" evidence="3">
    <location>
        <begin position="1"/>
        <end position="21"/>
    </location>
</feature>
<dbReference type="AlphaFoldDB" id="A0A7E5X288"/>
<evidence type="ECO:0000313" key="5">
    <source>
        <dbReference type="Proteomes" id="UP000322000"/>
    </source>
</evidence>
<dbReference type="OrthoDB" id="7448293at2759"/>
<evidence type="ECO:0000256" key="3">
    <source>
        <dbReference type="SAM" id="SignalP"/>
    </source>
</evidence>
<dbReference type="SUPFAM" id="SSF50494">
    <property type="entry name" value="Trypsin-like serine proteases"/>
    <property type="match status" value="1"/>
</dbReference>
<dbReference type="Gene3D" id="2.40.10.10">
    <property type="entry name" value="Trypsin-like serine proteases"/>
    <property type="match status" value="1"/>
</dbReference>
<keyword evidence="1" id="KW-1015">Disulfide bond</keyword>
<dbReference type="InterPro" id="IPR043504">
    <property type="entry name" value="Peptidase_S1_PA_chymotrypsin"/>
</dbReference>
<protein>
    <submittedName>
        <fullName evidence="6">Uncharacterized protein LOC113508451</fullName>
    </submittedName>
</protein>
<keyword evidence="3" id="KW-0732">Signal</keyword>
<dbReference type="InterPro" id="IPR001254">
    <property type="entry name" value="Trypsin_dom"/>
</dbReference>
<evidence type="ECO:0000259" key="4">
    <source>
        <dbReference type="PROSITE" id="PS50240"/>
    </source>
</evidence>